<dbReference type="SMART" id="SM00729">
    <property type="entry name" value="Elp3"/>
    <property type="match status" value="1"/>
</dbReference>
<evidence type="ECO:0000256" key="10">
    <source>
        <dbReference type="RuleBase" id="RU364116"/>
    </source>
</evidence>
<dbReference type="InterPro" id="IPR013785">
    <property type="entry name" value="Aldolase_TIM"/>
</dbReference>
<evidence type="ECO:0000256" key="5">
    <source>
        <dbReference type="ARBA" id="ARBA00022691"/>
    </source>
</evidence>
<dbReference type="PANTHER" id="PTHR13932">
    <property type="entry name" value="COPROPORPHYRINIGEN III OXIDASE"/>
    <property type="match status" value="1"/>
</dbReference>
<keyword evidence="12" id="KW-0560">Oxidoreductase</keyword>
<dbReference type="GO" id="GO:0051539">
    <property type="term" value="F:4 iron, 4 sulfur cluster binding"/>
    <property type="evidence" value="ECO:0007669"/>
    <property type="project" value="UniProtKB-UniRule"/>
</dbReference>
<dbReference type="SFLD" id="SFLDS00029">
    <property type="entry name" value="Radical_SAM"/>
    <property type="match status" value="1"/>
</dbReference>
<protein>
    <recommendedName>
        <fullName evidence="3 10">Heme chaperone HemW</fullName>
    </recommendedName>
</protein>
<keyword evidence="4 10" id="KW-0349">Heme</keyword>
<comment type="cofactor">
    <cofactor evidence="1">
        <name>[4Fe-4S] cluster</name>
        <dbReference type="ChEBI" id="CHEBI:49883"/>
    </cofactor>
</comment>
<comment type="similarity">
    <text evidence="2">Belongs to the anaerobic coproporphyrinogen-III oxidase family. HemW subfamily.</text>
</comment>
<accession>A0A0P7XE98</accession>
<keyword evidence="7 10" id="KW-0408">Iron</keyword>
<dbReference type="InterPro" id="IPR006638">
    <property type="entry name" value="Elp3/MiaA/NifB-like_rSAM"/>
</dbReference>
<evidence type="ECO:0000313" key="12">
    <source>
        <dbReference type="EMBL" id="KPQ13995.1"/>
    </source>
</evidence>
<dbReference type="InterPro" id="IPR058240">
    <property type="entry name" value="rSAM_sf"/>
</dbReference>
<evidence type="ECO:0000256" key="8">
    <source>
        <dbReference type="ARBA" id="ARBA00023014"/>
    </source>
</evidence>
<dbReference type="PANTHER" id="PTHR13932:SF5">
    <property type="entry name" value="RADICAL S-ADENOSYL METHIONINE DOMAIN-CONTAINING PROTEIN 1, MITOCHONDRIAL"/>
    <property type="match status" value="1"/>
</dbReference>
<evidence type="ECO:0000256" key="9">
    <source>
        <dbReference type="ARBA" id="ARBA00023186"/>
    </source>
</evidence>
<dbReference type="SFLD" id="SFLDF00562">
    <property type="entry name" value="HemN-like__clustered_with_heat"/>
    <property type="match status" value="1"/>
</dbReference>
<keyword evidence="8 10" id="KW-0411">Iron-sulfur</keyword>
<dbReference type="InterPro" id="IPR004559">
    <property type="entry name" value="HemW-like"/>
</dbReference>
<dbReference type="InterPro" id="IPR010723">
    <property type="entry name" value="HemN_C"/>
</dbReference>
<dbReference type="OrthoDB" id="9808022at2"/>
<organism evidence="12 13">
    <name type="scientific">Algoriphagus marincola HL-49</name>
    <dbReference type="NCBI Taxonomy" id="1305737"/>
    <lineage>
        <taxon>Bacteria</taxon>
        <taxon>Pseudomonadati</taxon>
        <taxon>Bacteroidota</taxon>
        <taxon>Cytophagia</taxon>
        <taxon>Cytophagales</taxon>
        <taxon>Cyclobacteriaceae</taxon>
        <taxon>Algoriphagus</taxon>
    </lineage>
</organism>
<dbReference type="PATRIC" id="fig|1305737.6.peg.2914"/>
<keyword evidence="9 10" id="KW-0143">Chaperone</keyword>
<comment type="caution">
    <text evidence="12">The sequence shown here is derived from an EMBL/GenBank/DDBJ whole genome shotgun (WGS) entry which is preliminary data.</text>
</comment>
<keyword evidence="6 10" id="KW-0479">Metal-binding</keyword>
<evidence type="ECO:0000256" key="4">
    <source>
        <dbReference type="ARBA" id="ARBA00022617"/>
    </source>
</evidence>
<dbReference type="Pfam" id="PF04055">
    <property type="entry name" value="Radical_SAM"/>
    <property type="match status" value="1"/>
</dbReference>
<keyword evidence="10" id="KW-0004">4Fe-4S</keyword>
<dbReference type="Proteomes" id="UP000050421">
    <property type="component" value="Unassembled WGS sequence"/>
</dbReference>
<dbReference type="eggNOG" id="COG0635">
    <property type="taxonomic scope" value="Bacteria"/>
</dbReference>
<dbReference type="Pfam" id="PF06969">
    <property type="entry name" value="HemN_C"/>
    <property type="match status" value="1"/>
</dbReference>
<feature type="domain" description="Radical SAM core" evidence="11">
    <location>
        <begin position="1"/>
        <end position="230"/>
    </location>
</feature>
<keyword evidence="5 10" id="KW-0949">S-adenosyl-L-methionine</keyword>
<dbReference type="NCBIfam" id="TIGR00539">
    <property type="entry name" value="hemN_rel"/>
    <property type="match status" value="1"/>
</dbReference>
<dbReference type="EMBL" id="LJXT01000074">
    <property type="protein sequence ID" value="KPQ13995.1"/>
    <property type="molecule type" value="Genomic_DNA"/>
</dbReference>
<dbReference type="InterPro" id="IPR034505">
    <property type="entry name" value="Coproporphyrinogen-III_oxidase"/>
</dbReference>
<reference evidence="12 13" key="1">
    <citation type="submission" date="2015-09" db="EMBL/GenBank/DDBJ databases">
        <title>Identification and resolution of microdiversity through metagenomic sequencing of parallel consortia.</title>
        <authorList>
            <person name="Nelson W.C."/>
            <person name="Romine M.F."/>
            <person name="Lindemann S.R."/>
        </authorList>
    </citation>
    <scope>NUCLEOTIDE SEQUENCE [LARGE SCALE GENOMIC DNA]</scope>
    <source>
        <strain evidence="12">HL-49</strain>
    </source>
</reference>
<comment type="subcellular location">
    <subcellularLocation>
        <location evidence="10">Cytoplasm</location>
    </subcellularLocation>
</comment>
<dbReference type="Gene3D" id="3.20.20.70">
    <property type="entry name" value="Aldolase class I"/>
    <property type="match status" value="1"/>
</dbReference>
<evidence type="ECO:0000259" key="11">
    <source>
        <dbReference type="PROSITE" id="PS51918"/>
    </source>
</evidence>
<dbReference type="CDD" id="cd01335">
    <property type="entry name" value="Radical_SAM"/>
    <property type="match status" value="1"/>
</dbReference>
<sequence length="373" mass="42638">MAGIYIHIPFCKQACHYCDFHFSTNTSRFEEMLRQIAHEVELRKEFLQGETIQTIYLGGGTPSLAEPNWLKEIFDTIKENFTLDLQEATLEANPDDLTEAKLDQWQKLGIDRLSLGIQSFQDEVLTFYNRAHSAEESIQAIQRARNAGFKKFSMDLIYGFPHADHSIWEKDLSLAIAQNPGHLSCYALTVEPKTALGNWTEKGKFQPAEEDFVAEQFEMLQSKTERAGYLQYEISNFALPGQESVHNSSYWKGEPYLGLGPGAHSFDGKNRGFNPSNNALYLKSIQNERIIYTEDPMDEIDRLNEYLLTALRTSWGADFDLIKSNYGKDLKMEKRSHLEKLESEGWLVWNGNRLSLSKSGKLLADSIAQSLFY</sequence>
<dbReference type="GO" id="GO:0046872">
    <property type="term" value="F:metal ion binding"/>
    <property type="evidence" value="ECO:0007669"/>
    <property type="project" value="UniProtKB-UniRule"/>
</dbReference>
<dbReference type="STRING" id="1305737.GCA_000526355_02411"/>
<dbReference type="GO" id="GO:0004109">
    <property type="term" value="F:coproporphyrinogen oxidase activity"/>
    <property type="evidence" value="ECO:0007669"/>
    <property type="project" value="InterPro"/>
</dbReference>
<dbReference type="AlphaFoldDB" id="A0A0P7XE98"/>
<dbReference type="PROSITE" id="PS51918">
    <property type="entry name" value="RADICAL_SAM"/>
    <property type="match status" value="1"/>
</dbReference>
<dbReference type="SFLD" id="SFLDG01065">
    <property type="entry name" value="anaerobic_coproporphyrinogen-I"/>
    <property type="match status" value="1"/>
</dbReference>
<evidence type="ECO:0000313" key="13">
    <source>
        <dbReference type="Proteomes" id="UP000050421"/>
    </source>
</evidence>
<dbReference type="InterPro" id="IPR007197">
    <property type="entry name" value="rSAM"/>
</dbReference>
<evidence type="ECO:0000256" key="2">
    <source>
        <dbReference type="ARBA" id="ARBA00006100"/>
    </source>
</evidence>
<gene>
    <name evidence="12" type="primary">hemN-2</name>
    <name evidence="12" type="ORF">HLUCCX10_11500</name>
</gene>
<dbReference type="SFLD" id="SFLDF00288">
    <property type="entry name" value="HemN-like__clustered_with_nucl"/>
    <property type="match status" value="1"/>
</dbReference>
<evidence type="ECO:0000256" key="7">
    <source>
        <dbReference type="ARBA" id="ARBA00023004"/>
    </source>
</evidence>
<evidence type="ECO:0000256" key="3">
    <source>
        <dbReference type="ARBA" id="ARBA00017228"/>
    </source>
</evidence>
<dbReference type="GO" id="GO:0005737">
    <property type="term" value="C:cytoplasm"/>
    <property type="evidence" value="ECO:0007669"/>
    <property type="project" value="UniProtKB-SubCell"/>
</dbReference>
<keyword evidence="10" id="KW-0963">Cytoplasm</keyword>
<dbReference type="SFLD" id="SFLDG01082">
    <property type="entry name" value="B12-binding_domain_containing"/>
    <property type="match status" value="1"/>
</dbReference>
<name>A0A0P7XE98_9BACT</name>
<evidence type="ECO:0000256" key="6">
    <source>
        <dbReference type="ARBA" id="ARBA00022723"/>
    </source>
</evidence>
<dbReference type="SUPFAM" id="SSF102114">
    <property type="entry name" value="Radical SAM enzymes"/>
    <property type="match status" value="1"/>
</dbReference>
<proteinExistence type="inferred from homology"/>
<dbReference type="GO" id="GO:0006779">
    <property type="term" value="P:porphyrin-containing compound biosynthetic process"/>
    <property type="evidence" value="ECO:0007669"/>
    <property type="project" value="InterPro"/>
</dbReference>
<comment type="function">
    <text evidence="10">Probably acts as a heme chaperone, transferring heme to an unknown acceptor. Binds one molecule of heme per monomer, possibly covalently. Binds 1 [4Fe-4S] cluster. The cluster is coordinated with 3 cysteines and an exchangeable S-adenosyl-L-methionine.</text>
</comment>
<evidence type="ECO:0000256" key="1">
    <source>
        <dbReference type="ARBA" id="ARBA00001966"/>
    </source>
</evidence>